<accession>A0A0J8VCT0</accession>
<evidence type="ECO:0000313" key="2">
    <source>
        <dbReference type="Proteomes" id="UP000240481"/>
    </source>
</evidence>
<comment type="caution">
    <text evidence="1">The sequence shown here is derived from an EMBL/GenBank/DDBJ whole genome shotgun (WGS) entry which is preliminary data.</text>
</comment>
<dbReference type="EMBL" id="PYLZ01000008">
    <property type="protein sequence ID" value="PSW23363.1"/>
    <property type="molecule type" value="Genomic_DNA"/>
</dbReference>
<proteinExistence type="predicted"/>
<sequence>MSTRHSEIKLTIAKLIEVAYSKNKGLTTSIMLDAGFIKLTVDDKGNALLSGKAGVVTFSGQDVINELGMQVKRVSVSFKNEGDGQASYTATLNLGLISTSVKGSFNVEDLITQCSGLLCIAARRLKNRPAYIERKLAEAMGN</sequence>
<name>A0A0J8VCT0_9GAMM</name>
<gene>
    <name evidence="1" type="ORF">C9I94_14615</name>
</gene>
<evidence type="ECO:0000313" key="1">
    <source>
        <dbReference type="EMBL" id="PSW23363.1"/>
    </source>
</evidence>
<dbReference type="STRING" id="680026.AB733_07675"/>
<dbReference type="AlphaFoldDB" id="A0A0J8VCT0"/>
<reference evidence="1 2" key="1">
    <citation type="submission" date="2018-01" db="EMBL/GenBank/DDBJ databases">
        <title>Whole genome sequencing of Histamine producing bacteria.</title>
        <authorList>
            <person name="Butler K."/>
        </authorList>
    </citation>
    <scope>NUCLEOTIDE SEQUENCE [LARGE SCALE GENOMIC DNA]</scope>
    <source>
        <strain evidence="1 2">DSM 24669</strain>
    </source>
</reference>
<organism evidence="1 2">
    <name type="scientific">Photobacterium swingsii</name>
    <dbReference type="NCBI Taxonomy" id="680026"/>
    <lineage>
        <taxon>Bacteria</taxon>
        <taxon>Pseudomonadati</taxon>
        <taxon>Pseudomonadota</taxon>
        <taxon>Gammaproteobacteria</taxon>
        <taxon>Vibrionales</taxon>
        <taxon>Vibrionaceae</taxon>
        <taxon>Photobacterium</taxon>
    </lineage>
</organism>
<dbReference type="RefSeq" id="WP_048898237.1">
    <property type="nucleotide sequence ID" value="NZ_AP024852.1"/>
</dbReference>
<dbReference type="Proteomes" id="UP000240481">
    <property type="component" value="Unassembled WGS sequence"/>
</dbReference>
<protein>
    <submittedName>
        <fullName evidence="1">Uncharacterized protein</fullName>
    </submittedName>
</protein>
<dbReference type="OrthoDB" id="6198235at2"/>
<keyword evidence="2" id="KW-1185">Reference proteome</keyword>